<sequence length="35" mass="4288">MNLREALSINLKKKRIFMLINLNCFNKFLQELFIM</sequence>
<evidence type="ECO:0000313" key="2">
    <source>
        <dbReference type="Proteomes" id="UP000478995"/>
    </source>
</evidence>
<name>A0A6B4WFQ1_CLOBO</name>
<protein>
    <submittedName>
        <fullName evidence="1">Uncharacterized protein</fullName>
    </submittedName>
</protein>
<dbReference type="OrthoDB" id="9880813at2"/>
<evidence type="ECO:0000313" key="1">
    <source>
        <dbReference type="EMBL" id="NFG16042.1"/>
    </source>
</evidence>
<accession>A0A6B4WFQ1</accession>
<dbReference type="AlphaFoldDB" id="A0A6B4WFQ1"/>
<organism evidence="1 2">
    <name type="scientific">Clostridium botulinum</name>
    <dbReference type="NCBI Taxonomy" id="1491"/>
    <lineage>
        <taxon>Bacteria</taxon>
        <taxon>Bacillati</taxon>
        <taxon>Bacillota</taxon>
        <taxon>Clostridia</taxon>
        <taxon>Eubacteriales</taxon>
        <taxon>Clostridiaceae</taxon>
        <taxon>Clostridium</taxon>
    </lineage>
</organism>
<comment type="caution">
    <text evidence="1">The sequence shown here is derived from an EMBL/GenBank/DDBJ whole genome shotgun (WGS) entry which is preliminary data.</text>
</comment>
<dbReference type="Proteomes" id="UP000478995">
    <property type="component" value="Unassembled WGS sequence"/>
</dbReference>
<reference evidence="1 2" key="1">
    <citation type="submission" date="2019-04" db="EMBL/GenBank/DDBJ databases">
        <title>Genome sequencing of Clostridium botulinum Groups I-IV and Clostridium butyricum.</title>
        <authorList>
            <person name="Brunt J."/>
            <person name="Van Vliet A.H.M."/>
            <person name="Stringer S.C."/>
            <person name="Carter A.T."/>
            <person name="Peck M.W."/>
        </authorList>
    </citation>
    <scope>NUCLEOTIDE SEQUENCE [LARGE SCALE GENOMIC DNA]</scope>
    <source>
        <strain evidence="1 2">IFR 18/037</strain>
    </source>
</reference>
<gene>
    <name evidence="1" type="ORF">FC794_04360</name>
</gene>
<dbReference type="EMBL" id="SWOY01000001">
    <property type="protein sequence ID" value="NFG16042.1"/>
    <property type="molecule type" value="Genomic_DNA"/>
</dbReference>
<proteinExistence type="predicted"/>